<organism evidence="2 3">
    <name type="scientific">Microvirga arabica</name>
    <dbReference type="NCBI Taxonomy" id="1128671"/>
    <lineage>
        <taxon>Bacteria</taxon>
        <taxon>Pseudomonadati</taxon>
        <taxon>Pseudomonadota</taxon>
        <taxon>Alphaproteobacteria</taxon>
        <taxon>Hyphomicrobiales</taxon>
        <taxon>Methylobacteriaceae</taxon>
        <taxon>Microvirga</taxon>
    </lineage>
</organism>
<evidence type="ECO:0000313" key="2">
    <source>
        <dbReference type="EMBL" id="MFC1458984.1"/>
    </source>
</evidence>
<dbReference type="PANTHER" id="PTHR22683">
    <property type="entry name" value="SPORULATION PROTEIN RELATED"/>
    <property type="match status" value="1"/>
</dbReference>
<evidence type="ECO:0000259" key="1">
    <source>
        <dbReference type="SMART" id="SM00843"/>
    </source>
</evidence>
<feature type="non-terminal residue" evidence="2">
    <location>
        <position position="1"/>
    </location>
</feature>
<dbReference type="Proteomes" id="UP001593940">
    <property type="component" value="Unassembled WGS sequence"/>
</dbReference>
<dbReference type="InterPro" id="IPR036388">
    <property type="entry name" value="WH-like_DNA-bd_sf"/>
</dbReference>
<dbReference type="RefSeq" id="WP_377030842.1">
    <property type="nucleotide sequence ID" value="NZ_JBHOMY010000081.1"/>
</dbReference>
<dbReference type="SUPFAM" id="SSF46785">
    <property type="entry name" value="Winged helix' DNA-binding domain"/>
    <property type="match status" value="1"/>
</dbReference>
<feature type="domain" description="FtsK gamma" evidence="1">
    <location>
        <begin position="1"/>
        <end position="48"/>
    </location>
</feature>
<reference evidence="2 3" key="1">
    <citation type="submission" date="2024-09" db="EMBL/GenBank/DDBJ databases">
        <title>Nodulacao em especies de Leguminosae Basais da Amazonia e Caracterizacao dos Rizobios e Bacterias Associadas aos Nodulos.</title>
        <authorList>
            <person name="Jambeiro I.C.A."/>
            <person name="Lopes I.S."/>
            <person name="Aguiar E.R.G.R."/>
            <person name="Santos A.F.J."/>
            <person name="Dos Santos J.M.F."/>
            <person name="Gross E."/>
        </authorList>
    </citation>
    <scope>NUCLEOTIDE SEQUENCE [LARGE SCALE GENOMIC DNA]</scope>
    <source>
        <strain evidence="2 3">BRUESC1165</strain>
    </source>
</reference>
<dbReference type="PANTHER" id="PTHR22683:SF41">
    <property type="entry name" value="DNA TRANSLOCASE FTSK"/>
    <property type="match status" value="1"/>
</dbReference>
<dbReference type="InterPro" id="IPR050206">
    <property type="entry name" value="FtsK/SpoIIIE/SftA"/>
</dbReference>
<dbReference type="InterPro" id="IPR036390">
    <property type="entry name" value="WH_DNA-bd_sf"/>
</dbReference>
<accession>A0ABV6YCJ9</accession>
<gene>
    <name evidence="2" type="ORF">ACETIH_20235</name>
</gene>
<proteinExistence type="predicted"/>
<sequence length="53" mass="5843">KKASTSYIQRRLQIGYNRAASLMERMEQEGIVGPANHAGKREILLESPGVGDD</sequence>
<dbReference type="EMBL" id="JBHOMY010000081">
    <property type="protein sequence ID" value="MFC1458984.1"/>
    <property type="molecule type" value="Genomic_DNA"/>
</dbReference>
<dbReference type="SMART" id="SM00843">
    <property type="entry name" value="Ftsk_gamma"/>
    <property type="match status" value="1"/>
</dbReference>
<dbReference type="InterPro" id="IPR018541">
    <property type="entry name" value="Ftsk_gamma"/>
</dbReference>
<dbReference type="Gene3D" id="1.10.10.10">
    <property type="entry name" value="Winged helix-like DNA-binding domain superfamily/Winged helix DNA-binding domain"/>
    <property type="match status" value="1"/>
</dbReference>
<evidence type="ECO:0000313" key="3">
    <source>
        <dbReference type="Proteomes" id="UP001593940"/>
    </source>
</evidence>
<dbReference type="Pfam" id="PF09397">
    <property type="entry name" value="FtsK_gamma"/>
    <property type="match status" value="1"/>
</dbReference>
<name>A0ABV6YCJ9_9HYPH</name>
<keyword evidence="3" id="KW-1185">Reference proteome</keyword>
<protein>
    <submittedName>
        <fullName evidence="2">DNA translocase FtsK</fullName>
    </submittedName>
</protein>
<comment type="caution">
    <text evidence="2">The sequence shown here is derived from an EMBL/GenBank/DDBJ whole genome shotgun (WGS) entry which is preliminary data.</text>
</comment>